<evidence type="ECO:0000313" key="1">
    <source>
        <dbReference type="EMBL" id="PIC21089.1"/>
    </source>
</evidence>
<proteinExistence type="predicted"/>
<protein>
    <submittedName>
        <fullName evidence="1">Uncharacterized protein</fullName>
    </submittedName>
</protein>
<name>A0A2G5T1Q7_9PELO</name>
<comment type="caution">
    <text evidence="1">The sequence shown here is derived from an EMBL/GenBank/DDBJ whole genome shotgun (WGS) entry which is preliminary data.</text>
</comment>
<reference evidence="2" key="1">
    <citation type="submission" date="2017-10" db="EMBL/GenBank/DDBJ databases">
        <title>Rapid genome shrinkage in a self-fertile nematode reveals novel sperm competition proteins.</title>
        <authorList>
            <person name="Yin D."/>
            <person name="Schwarz E.M."/>
            <person name="Thomas C.G."/>
            <person name="Felde R.L."/>
            <person name="Korf I.F."/>
            <person name="Cutter A.D."/>
            <person name="Schartner C.M."/>
            <person name="Ralston E.J."/>
            <person name="Meyer B.J."/>
            <person name="Haag E.S."/>
        </authorList>
    </citation>
    <scope>NUCLEOTIDE SEQUENCE [LARGE SCALE GENOMIC DNA]</scope>
    <source>
        <strain evidence="2">JU1422</strain>
    </source>
</reference>
<dbReference type="EMBL" id="PDUG01000006">
    <property type="protein sequence ID" value="PIC21089.1"/>
    <property type="molecule type" value="Genomic_DNA"/>
</dbReference>
<organism evidence="1 2">
    <name type="scientific">Caenorhabditis nigoni</name>
    <dbReference type="NCBI Taxonomy" id="1611254"/>
    <lineage>
        <taxon>Eukaryota</taxon>
        <taxon>Metazoa</taxon>
        <taxon>Ecdysozoa</taxon>
        <taxon>Nematoda</taxon>
        <taxon>Chromadorea</taxon>
        <taxon>Rhabditida</taxon>
        <taxon>Rhabditina</taxon>
        <taxon>Rhabditomorpha</taxon>
        <taxon>Rhabditoidea</taxon>
        <taxon>Rhabditidae</taxon>
        <taxon>Peloderinae</taxon>
        <taxon>Caenorhabditis</taxon>
    </lineage>
</organism>
<dbReference type="AlphaFoldDB" id="A0A2G5T1Q7"/>
<sequence>MDVFLGALRNPNDEWILESSLTFDFYPSTSNPITIPEHPIFTSYQFFQVEESPFAEEHATPWDVQEILQKNQLRRIQKKDNVIWDLRSTDRFQWSGRLEYTDDLMDYEFEEIGGERTEKGLCHEKS</sequence>
<accession>A0A2G5T1Q7</accession>
<gene>
    <name evidence="1" type="primary">Cnig_chr_X.g26058</name>
    <name evidence="1" type="ORF">B9Z55_026058</name>
</gene>
<evidence type="ECO:0000313" key="2">
    <source>
        <dbReference type="Proteomes" id="UP000230233"/>
    </source>
</evidence>
<keyword evidence="2" id="KW-1185">Reference proteome</keyword>
<dbReference type="Proteomes" id="UP000230233">
    <property type="component" value="Chromosome X"/>
</dbReference>